<dbReference type="GO" id="GO:0003677">
    <property type="term" value="F:DNA binding"/>
    <property type="evidence" value="ECO:0007669"/>
    <property type="project" value="InterPro"/>
</dbReference>
<evidence type="ECO:0008006" key="3">
    <source>
        <dbReference type="Google" id="ProtNLM"/>
    </source>
</evidence>
<comment type="caution">
    <text evidence="1">The sequence shown here is derived from an EMBL/GenBank/DDBJ whole genome shotgun (WGS) entry which is preliminary data.</text>
</comment>
<dbReference type="EMBL" id="REFR01000009">
    <property type="protein sequence ID" value="RMB11937.1"/>
    <property type="molecule type" value="Genomic_DNA"/>
</dbReference>
<dbReference type="CDD" id="cd00093">
    <property type="entry name" value="HTH_XRE"/>
    <property type="match status" value="1"/>
</dbReference>
<dbReference type="Proteomes" id="UP000271227">
    <property type="component" value="Unassembled WGS sequence"/>
</dbReference>
<accession>A0A3M0CSM7</accession>
<dbReference type="AlphaFoldDB" id="A0A3M0CSM7"/>
<sequence>MSFKINIPGNRRAAARLLADAHEELAEAIKHRERVGETRASISRRLGKNRSWLSRLLNGRSNMTIQTLAEVAWALDHHVTLAMTPNENISDNFSETGEGAAGFHKIDSDKLTIKSTKSPSVEARIKNNHDTWTASA</sequence>
<evidence type="ECO:0000313" key="2">
    <source>
        <dbReference type="Proteomes" id="UP000271227"/>
    </source>
</evidence>
<name>A0A3M0CSM7_9PROT</name>
<evidence type="ECO:0000313" key="1">
    <source>
        <dbReference type="EMBL" id="RMB11937.1"/>
    </source>
</evidence>
<dbReference type="InParanoid" id="A0A3M0CSM7"/>
<dbReference type="SUPFAM" id="SSF47413">
    <property type="entry name" value="lambda repressor-like DNA-binding domains"/>
    <property type="match status" value="1"/>
</dbReference>
<reference evidence="1 2" key="1">
    <citation type="submission" date="2018-10" db="EMBL/GenBank/DDBJ databases">
        <title>Genomic Encyclopedia of Archaeal and Bacterial Type Strains, Phase II (KMG-II): from individual species to whole genera.</title>
        <authorList>
            <person name="Goeker M."/>
        </authorList>
    </citation>
    <scope>NUCLEOTIDE SEQUENCE [LARGE SCALE GENOMIC DNA]</scope>
    <source>
        <strain evidence="1 2">DSM 25217</strain>
    </source>
</reference>
<protein>
    <recommendedName>
        <fullName evidence="3">Helix-turn-helix protein</fullName>
    </recommendedName>
</protein>
<keyword evidence="2" id="KW-1185">Reference proteome</keyword>
<dbReference type="OrthoDB" id="7595453at2"/>
<dbReference type="RefSeq" id="WP_121937165.1">
    <property type="nucleotide sequence ID" value="NZ_REFR01000009.1"/>
</dbReference>
<gene>
    <name evidence="1" type="ORF">BXY39_0424</name>
</gene>
<dbReference type="Gene3D" id="1.10.260.40">
    <property type="entry name" value="lambda repressor-like DNA-binding domains"/>
    <property type="match status" value="1"/>
</dbReference>
<organism evidence="1 2">
    <name type="scientific">Eilatimonas milleporae</name>
    <dbReference type="NCBI Taxonomy" id="911205"/>
    <lineage>
        <taxon>Bacteria</taxon>
        <taxon>Pseudomonadati</taxon>
        <taxon>Pseudomonadota</taxon>
        <taxon>Alphaproteobacteria</taxon>
        <taxon>Kordiimonadales</taxon>
        <taxon>Kordiimonadaceae</taxon>
        <taxon>Eilatimonas</taxon>
    </lineage>
</organism>
<dbReference type="InterPro" id="IPR010982">
    <property type="entry name" value="Lambda_DNA-bd_dom_sf"/>
</dbReference>
<dbReference type="InterPro" id="IPR001387">
    <property type="entry name" value="Cro/C1-type_HTH"/>
</dbReference>
<proteinExistence type="predicted"/>